<feature type="transmembrane region" description="Helical" evidence="1">
    <location>
        <begin position="14"/>
        <end position="33"/>
    </location>
</feature>
<evidence type="ECO:0000256" key="1">
    <source>
        <dbReference type="SAM" id="Phobius"/>
    </source>
</evidence>
<proteinExistence type="predicted"/>
<protein>
    <recommendedName>
        <fullName evidence="4">Type IV secretory pathway, VirB3-like protein</fullName>
    </recommendedName>
</protein>
<dbReference type="RefSeq" id="WP_089663759.1">
    <property type="nucleotide sequence ID" value="NZ_LT629745.1"/>
</dbReference>
<keyword evidence="1" id="KW-0812">Transmembrane</keyword>
<dbReference type="Proteomes" id="UP000198858">
    <property type="component" value="Chromosome I"/>
</dbReference>
<keyword evidence="1" id="KW-0472">Membrane</keyword>
<name>A0A1H1SBV7_9FLAO</name>
<gene>
    <name evidence="2" type="ORF">SAMN04488552_3208</name>
</gene>
<feature type="transmembrane region" description="Helical" evidence="1">
    <location>
        <begin position="39"/>
        <end position="61"/>
    </location>
</feature>
<evidence type="ECO:0008006" key="4">
    <source>
        <dbReference type="Google" id="ProtNLM"/>
    </source>
</evidence>
<sequence>MKKFEIYRNMRKKAIIFGLPLSLFALMMVSIIASLLVVIFSFGFGIISGVFLFNSVLYIALIRSVNNPQIFHVAKVFPKIISNKKNSCFDYEKD</sequence>
<dbReference type="STRING" id="1250231.SAMN04488552_3208"/>
<evidence type="ECO:0000313" key="3">
    <source>
        <dbReference type="Proteomes" id="UP000198858"/>
    </source>
</evidence>
<keyword evidence="3" id="KW-1185">Reference proteome</keyword>
<dbReference type="AlphaFoldDB" id="A0A1H1SBV7"/>
<evidence type="ECO:0000313" key="2">
    <source>
        <dbReference type="EMBL" id="SDS45288.1"/>
    </source>
</evidence>
<keyword evidence="1" id="KW-1133">Transmembrane helix</keyword>
<dbReference type="EMBL" id="LT629745">
    <property type="protein sequence ID" value="SDS45288.1"/>
    <property type="molecule type" value="Genomic_DNA"/>
</dbReference>
<accession>A0A1H1SBV7</accession>
<organism evidence="2 3">
    <name type="scientific">Christiangramia echinicola</name>
    <dbReference type="NCBI Taxonomy" id="279359"/>
    <lineage>
        <taxon>Bacteria</taxon>
        <taxon>Pseudomonadati</taxon>
        <taxon>Bacteroidota</taxon>
        <taxon>Flavobacteriia</taxon>
        <taxon>Flavobacteriales</taxon>
        <taxon>Flavobacteriaceae</taxon>
        <taxon>Christiangramia</taxon>
    </lineage>
</organism>
<reference evidence="2 3" key="1">
    <citation type="submission" date="2016-10" db="EMBL/GenBank/DDBJ databases">
        <authorList>
            <person name="Varghese N."/>
            <person name="Submissions S."/>
        </authorList>
    </citation>
    <scope>NUCLEOTIDE SEQUENCE [LARGE SCALE GENOMIC DNA]</scope>
    <source>
        <strain evidence="2 3">Mar_2010_102</strain>
    </source>
</reference>